<feature type="compositionally biased region" description="Polar residues" evidence="1">
    <location>
        <begin position="215"/>
        <end position="224"/>
    </location>
</feature>
<sequence>MAEIKREPAMNSAGIAIISGWSLVNGRSTSATGTRVRMACDKNVQTWKLVGHVFDPRIFRSLRRKQQVLISEVRQHVKFVCVERSMKHMEWRHRIHIACRECRTSELCHSHWRPPGDRSQQGSTDTRRSGSLEFGSRPYLLARLRWLTVAGGTQRLIILGSMVRTVHQPVSGSHEAAILRIVKKARGCGTLSAQSPAWQPSSSSPANSTAACLRASTSPGTPSADTADFSISRFRPSHNATADHCWARPMTSLVSTGCSMLVEPSQPQFGPSRGRSLADPVRNPGPAIIAHKWPRREPMRLGFQPARVAMLRGPGNQY</sequence>
<name>A0A0F4YS88_RASE3</name>
<reference evidence="2 3" key="1">
    <citation type="submission" date="2015-04" db="EMBL/GenBank/DDBJ databases">
        <authorList>
            <person name="Heijne W.H."/>
            <person name="Fedorova N.D."/>
            <person name="Nierman W.C."/>
            <person name="Vollebregt A.W."/>
            <person name="Zhao Z."/>
            <person name="Wu L."/>
            <person name="Kumar M."/>
            <person name="Stam H."/>
            <person name="van den Berg M.A."/>
            <person name="Pel H.J."/>
        </authorList>
    </citation>
    <scope>NUCLEOTIDE SEQUENCE [LARGE SCALE GENOMIC DNA]</scope>
    <source>
        <strain evidence="2 3">CBS 393.64</strain>
    </source>
</reference>
<dbReference type="EMBL" id="LASV01000201">
    <property type="protein sequence ID" value="KKA21132.1"/>
    <property type="molecule type" value="Genomic_DNA"/>
</dbReference>
<gene>
    <name evidence="2" type="ORF">T310_4845</name>
</gene>
<dbReference type="GeneID" id="25317192"/>
<dbReference type="RefSeq" id="XP_013327744.1">
    <property type="nucleotide sequence ID" value="XM_013472290.1"/>
</dbReference>
<dbReference type="AlphaFoldDB" id="A0A0F4YS88"/>
<accession>A0A0F4YS88</accession>
<feature type="region of interest" description="Disordered" evidence="1">
    <location>
        <begin position="110"/>
        <end position="130"/>
    </location>
</feature>
<keyword evidence="3" id="KW-1185">Reference proteome</keyword>
<feature type="compositionally biased region" description="Low complexity" evidence="1">
    <location>
        <begin position="193"/>
        <end position="211"/>
    </location>
</feature>
<proteinExistence type="predicted"/>
<organism evidence="2 3">
    <name type="scientific">Rasamsonia emersonii (strain ATCC 16479 / CBS 393.64 / IMI 116815)</name>
    <dbReference type="NCBI Taxonomy" id="1408163"/>
    <lineage>
        <taxon>Eukaryota</taxon>
        <taxon>Fungi</taxon>
        <taxon>Dikarya</taxon>
        <taxon>Ascomycota</taxon>
        <taxon>Pezizomycotina</taxon>
        <taxon>Eurotiomycetes</taxon>
        <taxon>Eurotiomycetidae</taxon>
        <taxon>Eurotiales</taxon>
        <taxon>Trichocomaceae</taxon>
        <taxon>Rasamsonia</taxon>
    </lineage>
</organism>
<evidence type="ECO:0000313" key="2">
    <source>
        <dbReference type="EMBL" id="KKA21132.1"/>
    </source>
</evidence>
<feature type="region of interest" description="Disordered" evidence="1">
    <location>
        <begin position="193"/>
        <end position="224"/>
    </location>
</feature>
<evidence type="ECO:0000313" key="3">
    <source>
        <dbReference type="Proteomes" id="UP000053958"/>
    </source>
</evidence>
<dbReference type="Proteomes" id="UP000053958">
    <property type="component" value="Unassembled WGS sequence"/>
</dbReference>
<protein>
    <submittedName>
        <fullName evidence="2">Uncharacterized protein</fullName>
    </submittedName>
</protein>
<comment type="caution">
    <text evidence="2">The sequence shown here is derived from an EMBL/GenBank/DDBJ whole genome shotgun (WGS) entry which is preliminary data.</text>
</comment>
<evidence type="ECO:0000256" key="1">
    <source>
        <dbReference type="SAM" id="MobiDB-lite"/>
    </source>
</evidence>